<dbReference type="GO" id="GO:0009294">
    <property type="term" value="P:DNA-mediated transformation"/>
    <property type="evidence" value="ECO:0007669"/>
    <property type="project" value="InterPro"/>
</dbReference>
<dbReference type="PANTHER" id="PTHR43022:SF1">
    <property type="entry name" value="PROTEIN SMF"/>
    <property type="match status" value="1"/>
</dbReference>
<protein>
    <submittedName>
        <fullName evidence="3">Unannotated protein</fullName>
    </submittedName>
</protein>
<reference evidence="3" key="1">
    <citation type="submission" date="2020-05" db="EMBL/GenBank/DDBJ databases">
        <authorList>
            <person name="Chiriac C."/>
            <person name="Salcher M."/>
            <person name="Ghai R."/>
            <person name="Kavagutti S V."/>
        </authorList>
    </citation>
    <scope>NUCLEOTIDE SEQUENCE</scope>
</reference>
<dbReference type="PANTHER" id="PTHR43022">
    <property type="entry name" value="PROTEIN SMF"/>
    <property type="match status" value="1"/>
</dbReference>
<evidence type="ECO:0000256" key="1">
    <source>
        <dbReference type="ARBA" id="ARBA00006525"/>
    </source>
</evidence>
<dbReference type="EMBL" id="CAEZTN010000006">
    <property type="protein sequence ID" value="CAB4566556.1"/>
    <property type="molecule type" value="Genomic_DNA"/>
</dbReference>
<dbReference type="Gene3D" id="3.40.50.450">
    <property type="match status" value="1"/>
</dbReference>
<evidence type="ECO:0000313" key="3">
    <source>
        <dbReference type="EMBL" id="CAB4566556.1"/>
    </source>
</evidence>
<dbReference type="InterPro" id="IPR057666">
    <property type="entry name" value="DrpA_SLOG"/>
</dbReference>
<dbReference type="InterPro" id="IPR003488">
    <property type="entry name" value="DprA"/>
</dbReference>
<proteinExistence type="inferred from homology"/>
<dbReference type="SUPFAM" id="SSF102405">
    <property type="entry name" value="MCP/YpsA-like"/>
    <property type="match status" value="1"/>
</dbReference>
<gene>
    <name evidence="3" type="ORF">UFOPK1689_00388</name>
</gene>
<dbReference type="AlphaFoldDB" id="A0A6J6DSS8"/>
<evidence type="ECO:0000259" key="2">
    <source>
        <dbReference type="Pfam" id="PF02481"/>
    </source>
</evidence>
<accession>A0A6J6DSS8</accession>
<dbReference type="NCBIfam" id="TIGR00732">
    <property type="entry name" value="dprA"/>
    <property type="match status" value="1"/>
</dbReference>
<name>A0A6J6DSS8_9ZZZZ</name>
<dbReference type="Pfam" id="PF02481">
    <property type="entry name" value="DNA_processg_A"/>
    <property type="match status" value="1"/>
</dbReference>
<feature type="domain" description="Smf/DprA SLOG" evidence="2">
    <location>
        <begin position="72"/>
        <end position="282"/>
    </location>
</feature>
<organism evidence="3">
    <name type="scientific">freshwater metagenome</name>
    <dbReference type="NCBI Taxonomy" id="449393"/>
    <lineage>
        <taxon>unclassified sequences</taxon>
        <taxon>metagenomes</taxon>
        <taxon>ecological metagenomes</taxon>
    </lineage>
</organism>
<sequence length="292" mass="31384">MKDLISRAALFNVIEAGHKFWSQEIFEYGPLDVYEKLINGGYGPNRHEKLISALQLTSGEKVLETISARGVKFLTPQDLEWPEQLNDLANPPIALVVKGNAQTLKTASLAIVGTRNPTNYGARIAGEFAAGFVDREWAIVSGGAYGIDSYAHKGALMAEGITIAIIACGVDINYPAGNARLFSEICESGAIVSEFMPCQKALPNRFLTRNRLIAGLSKATLVVEAAFRSGSLRTARDAAEIFRPVMAIPGAINSPTSEGCHRLIGERSAEIVTSVADAVEFVGVRSGQSMRE</sequence>
<comment type="similarity">
    <text evidence="1">Belongs to the DprA/Smf family.</text>
</comment>